<feature type="compositionally biased region" description="Low complexity" evidence="1">
    <location>
        <begin position="90"/>
        <end position="100"/>
    </location>
</feature>
<proteinExistence type="predicted"/>
<dbReference type="AlphaFoldDB" id="A0A815VJH4"/>
<feature type="compositionally biased region" description="Polar residues" evidence="1">
    <location>
        <begin position="31"/>
        <end position="40"/>
    </location>
</feature>
<protein>
    <submittedName>
        <fullName evidence="2">Uncharacterized protein</fullName>
    </submittedName>
</protein>
<feature type="region of interest" description="Disordered" evidence="1">
    <location>
        <begin position="1"/>
        <end position="106"/>
    </location>
</feature>
<dbReference type="EMBL" id="CAJNOQ010024961">
    <property type="protein sequence ID" value="CAF1532789.1"/>
    <property type="molecule type" value="Genomic_DNA"/>
</dbReference>
<dbReference type="Proteomes" id="UP000663829">
    <property type="component" value="Unassembled WGS sequence"/>
</dbReference>
<feature type="compositionally biased region" description="Gly residues" evidence="1">
    <location>
        <begin position="9"/>
        <end position="18"/>
    </location>
</feature>
<gene>
    <name evidence="2" type="ORF">GPM918_LOCUS38153</name>
    <name evidence="3" type="ORF">SRO942_LOCUS38953</name>
</gene>
<keyword evidence="4" id="KW-1185">Reference proteome</keyword>
<evidence type="ECO:0000256" key="1">
    <source>
        <dbReference type="SAM" id="MobiDB-lite"/>
    </source>
</evidence>
<accession>A0A815VJH4</accession>
<sequence length="106" mass="10151">MSGSEQPRGSGGSIGGKGGRARNDPVGTGGSTADSQLTHSDPNEGLANAQTGVTTASTDRIGAKSSSQIPGNTGFGDQTQAGGSMGAAGGNNNNNKQTSGGQSGNK</sequence>
<name>A0A815VJH4_9BILA</name>
<dbReference type="EMBL" id="CAJOBC010090550">
    <property type="protein sequence ID" value="CAF4392213.1"/>
    <property type="molecule type" value="Genomic_DNA"/>
</dbReference>
<dbReference type="Proteomes" id="UP000681722">
    <property type="component" value="Unassembled WGS sequence"/>
</dbReference>
<evidence type="ECO:0000313" key="4">
    <source>
        <dbReference type="Proteomes" id="UP000663829"/>
    </source>
</evidence>
<comment type="caution">
    <text evidence="2">The sequence shown here is derived from an EMBL/GenBank/DDBJ whole genome shotgun (WGS) entry which is preliminary data.</text>
</comment>
<evidence type="ECO:0000313" key="2">
    <source>
        <dbReference type="EMBL" id="CAF1532789.1"/>
    </source>
</evidence>
<reference evidence="2" key="1">
    <citation type="submission" date="2021-02" db="EMBL/GenBank/DDBJ databases">
        <authorList>
            <person name="Nowell W R."/>
        </authorList>
    </citation>
    <scope>NUCLEOTIDE SEQUENCE</scope>
</reference>
<dbReference type="OrthoDB" id="9990041at2759"/>
<organism evidence="2 4">
    <name type="scientific">Didymodactylos carnosus</name>
    <dbReference type="NCBI Taxonomy" id="1234261"/>
    <lineage>
        <taxon>Eukaryota</taxon>
        <taxon>Metazoa</taxon>
        <taxon>Spiralia</taxon>
        <taxon>Gnathifera</taxon>
        <taxon>Rotifera</taxon>
        <taxon>Eurotatoria</taxon>
        <taxon>Bdelloidea</taxon>
        <taxon>Philodinida</taxon>
        <taxon>Philodinidae</taxon>
        <taxon>Didymodactylos</taxon>
    </lineage>
</organism>
<feature type="compositionally biased region" description="Polar residues" evidence="1">
    <location>
        <begin position="48"/>
        <end position="79"/>
    </location>
</feature>
<evidence type="ECO:0000313" key="3">
    <source>
        <dbReference type="EMBL" id="CAF4392213.1"/>
    </source>
</evidence>